<name>A0AAV2YD60_9STRA</name>
<evidence type="ECO:0000313" key="1">
    <source>
        <dbReference type="EMBL" id="DAZ93305.1"/>
    </source>
</evidence>
<keyword evidence="2" id="KW-1185">Reference proteome</keyword>
<protein>
    <submittedName>
        <fullName evidence="1">Uncharacterized protein</fullName>
    </submittedName>
</protein>
<proteinExistence type="predicted"/>
<gene>
    <name evidence="1" type="ORF">N0F65_000856</name>
</gene>
<accession>A0AAV2YD60</accession>
<comment type="caution">
    <text evidence="1">The sequence shown here is derived from an EMBL/GenBank/DDBJ whole genome shotgun (WGS) entry which is preliminary data.</text>
</comment>
<dbReference type="Proteomes" id="UP001146120">
    <property type="component" value="Unassembled WGS sequence"/>
</dbReference>
<organism evidence="1 2">
    <name type="scientific">Lagenidium giganteum</name>
    <dbReference type="NCBI Taxonomy" id="4803"/>
    <lineage>
        <taxon>Eukaryota</taxon>
        <taxon>Sar</taxon>
        <taxon>Stramenopiles</taxon>
        <taxon>Oomycota</taxon>
        <taxon>Peronosporomycetes</taxon>
        <taxon>Pythiales</taxon>
        <taxon>Pythiaceae</taxon>
    </lineage>
</organism>
<sequence length="75" mass="8289">MVICFIKFCASSDGSHSGTLHVAVLQQALNALLQPREMFLRMNNDGFRSVRLIIEGPVGRFAFVDALVIPVEPLM</sequence>
<dbReference type="EMBL" id="DAKRPA010000326">
    <property type="protein sequence ID" value="DAZ93305.1"/>
    <property type="molecule type" value="Genomic_DNA"/>
</dbReference>
<reference evidence="1" key="2">
    <citation type="journal article" date="2023" name="Microbiol Resour">
        <title>Decontamination and Annotation of the Draft Genome Sequence of the Oomycete Lagenidium giganteum ARSEF 373.</title>
        <authorList>
            <person name="Morgan W.R."/>
            <person name="Tartar A."/>
        </authorList>
    </citation>
    <scope>NUCLEOTIDE SEQUENCE</scope>
    <source>
        <strain evidence="1">ARSEF 373</strain>
    </source>
</reference>
<dbReference type="AlphaFoldDB" id="A0AAV2YD60"/>
<evidence type="ECO:0000313" key="2">
    <source>
        <dbReference type="Proteomes" id="UP001146120"/>
    </source>
</evidence>
<reference evidence="1" key="1">
    <citation type="submission" date="2022-11" db="EMBL/GenBank/DDBJ databases">
        <authorList>
            <person name="Morgan W.R."/>
            <person name="Tartar A."/>
        </authorList>
    </citation>
    <scope>NUCLEOTIDE SEQUENCE</scope>
    <source>
        <strain evidence="1">ARSEF 373</strain>
    </source>
</reference>